<dbReference type="Gene3D" id="1.10.3720.10">
    <property type="entry name" value="MetI-like"/>
    <property type="match status" value="1"/>
</dbReference>
<dbReference type="InterPro" id="IPR035906">
    <property type="entry name" value="MetI-like_sf"/>
</dbReference>
<dbReference type="OrthoDB" id="31780at2"/>
<keyword evidence="8 9" id="KW-0472">Membrane</keyword>
<keyword evidence="4" id="KW-1003">Cell membrane</keyword>
<gene>
    <name evidence="11" type="ORF">BM613_10090</name>
</gene>
<keyword evidence="6 9" id="KW-0812">Transmembrane</keyword>
<feature type="transmembrane region" description="Helical" evidence="9">
    <location>
        <begin position="88"/>
        <end position="109"/>
    </location>
</feature>
<comment type="subcellular location">
    <subcellularLocation>
        <location evidence="1 9">Cell membrane</location>
        <topology evidence="1 9">Multi-pass membrane protein</topology>
    </subcellularLocation>
</comment>
<dbReference type="Proteomes" id="UP000245380">
    <property type="component" value="Unassembled WGS sequence"/>
</dbReference>
<dbReference type="PANTHER" id="PTHR32243:SF50">
    <property type="entry name" value="MALTOSE_MALTODEXTRIN TRANSPORT SYSTEM PERMEASE PROTEIN MALG"/>
    <property type="match status" value="1"/>
</dbReference>
<accession>A0A2U3D783</accession>
<evidence type="ECO:0000256" key="2">
    <source>
        <dbReference type="ARBA" id="ARBA00009047"/>
    </source>
</evidence>
<dbReference type="PANTHER" id="PTHR32243">
    <property type="entry name" value="MALTOSE TRANSPORT SYSTEM PERMEASE-RELATED"/>
    <property type="match status" value="1"/>
</dbReference>
<keyword evidence="5" id="KW-0762">Sugar transport</keyword>
<feature type="transmembrane region" description="Helical" evidence="9">
    <location>
        <begin position="152"/>
        <end position="170"/>
    </location>
</feature>
<dbReference type="AlphaFoldDB" id="A0A2U3D783"/>
<feature type="transmembrane region" description="Helical" evidence="9">
    <location>
        <begin position="199"/>
        <end position="220"/>
    </location>
</feature>
<evidence type="ECO:0000256" key="3">
    <source>
        <dbReference type="ARBA" id="ARBA00022448"/>
    </source>
</evidence>
<evidence type="ECO:0000313" key="11">
    <source>
        <dbReference type="EMBL" id="PWI57144.1"/>
    </source>
</evidence>
<evidence type="ECO:0000256" key="7">
    <source>
        <dbReference type="ARBA" id="ARBA00022989"/>
    </source>
</evidence>
<dbReference type="SUPFAM" id="SSF161098">
    <property type="entry name" value="MetI-like"/>
    <property type="match status" value="1"/>
</dbReference>
<evidence type="ECO:0000256" key="8">
    <source>
        <dbReference type="ARBA" id="ARBA00023136"/>
    </source>
</evidence>
<evidence type="ECO:0000256" key="1">
    <source>
        <dbReference type="ARBA" id="ARBA00004651"/>
    </source>
</evidence>
<dbReference type="GO" id="GO:0042956">
    <property type="term" value="P:maltodextrin transmembrane transport"/>
    <property type="evidence" value="ECO:0007669"/>
    <property type="project" value="TreeGrafter"/>
</dbReference>
<comment type="similarity">
    <text evidence="2">Belongs to the binding-protein-dependent transport system permease family. MalFG subfamily.</text>
</comment>
<keyword evidence="12" id="KW-1185">Reference proteome</keyword>
<keyword evidence="3 9" id="KW-0813">Transport</keyword>
<comment type="caution">
    <text evidence="11">The sequence shown here is derived from an EMBL/GenBank/DDBJ whole genome shotgun (WGS) entry which is preliminary data.</text>
</comment>
<feature type="transmembrane region" description="Helical" evidence="9">
    <location>
        <begin position="121"/>
        <end position="140"/>
    </location>
</feature>
<name>A0A2U3D783_SULT2</name>
<feature type="transmembrane region" description="Helical" evidence="9">
    <location>
        <begin position="22"/>
        <end position="46"/>
    </location>
</feature>
<evidence type="ECO:0000259" key="10">
    <source>
        <dbReference type="PROSITE" id="PS50928"/>
    </source>
</evidence>
<reference evidence="11 12" key="1">
    <citation type="submission" date="2016-11" db="EMBL/GenBank/DDBJ databases">
        <title>Comparative genomics of Acidibacillus ferroxidans species.</title>
        <authorList>
            <person name="Oliveira G."/>
            <person name="Nunes G."/>
            <person name="Oliveira R."/>
            <person name="Araujo F."/>
            <person name="Salim A."/>
            <person name="Scholte L."/>
            <person name="Morais D."/>
            <person name="Nancucheo I."/>
            <person name="Johnson D.B."/>
            <person name="Grail B."/>
            <person name="Bittencourt J."/>
            <person name="Valadares R."/>
        </authorList>
    </citation>
    <scope>NUCLEOTIDE SEQUENCE [LARGE SCALE GENOMIC DNA]</scope>
    <source>
        <strain evidence="11 12">Y002</strain>
    </source>
</reference>
<evidence type="ECO:0000256" key="4">
    <source>
        <dbReference type="ARBA" id="ARBA00022475"/>
    </source>
</evidence>
<organism evidence="11 12">
    <name type="scientific">Sulfoacidibacillus thermotolerans</name>
    <name type="common">Acidibacillus sulfuroxidans</name>
    <dbReference type="NCBI Taxonomy" id="1765684"/>
    <lineage>
        <taxon>Bacteria</taxon>
        <taxon>Bacillati</taxon>
        <taxon>Bacillota</taxon>
        <taxon>Bacilli</taxon>
        <taxon>Bacillales</taxon>
        <taxon>Alicyclobacillaceae</taxon>
        <taxon>Sulfoacidibacillus</taxon>
    </lineage>
</organism>
<dbReference type="GO" id="GO:0015423">
    <property type="term" value="F:ABC-type maltose transporter activity"/>
    <property type="evidence" value="ECO:0007669"/>
    <property type="project" value="TreeGrafter"/>
</dbReference>
<dbReference type="CDD" id="cd06261">
    <property type="entry name" value="TM_PBP2"/>
    <property type="match status" value="1"/>
</dbReference>
<dbReference type="InterPro" id="IPR000515">
    <property type="entry name" value="MetI-like"/>
</dbReference>
<feature type="domain" description="ABC transmembrane type-1" evidence="10">
    <location>
        <begin position="84"/>
        <end position="275"/>
    </location>
</feature>
<evidence type="ECO:0000256" key="9">
    <source>
        <dbReference type="RuleBase" id="RU363032"/>
    </source>
</evidence>
<dbReference type="GO" id="GO:0005886">
    <property type="term" value="C:plasma membrane"/>
    <property type="evidence" value="ECO:0007669"/>
    <property type="project" value="UniProtKB-SubCell"/>
</dbReference>
<evidence type="ECO:0000313" key="12">
    <source>
        <dbReference type="Proteomes" id="UP000245380"/>
    </source>
</evidence>
<protein>
    <submittedName>
        <fullName evidence="11">Sugar ABC transporter permease</fullName>
    </submittedName>
</protein>
<keyword evidence="7 9" id="KW-1133">Transmembrane helix</keyword>
<dbReference type="InterPro" id="IPR050901">
    <property type="entry name" value="BP-dep_ABC_trans_perm"/>
</dbReference>
<proteinExistence type="inferred from homology"/>
<dbReference type="Pfam" id="PF00528">
    <property type="entry name" value="BPD_transp_1"/>
    <property type="match status" value="1"/>
</dbReference>
<dbReference type="EMBL" id="MPDK01000018">
    <property type="protein sequence ID" value="PWI57144.1"/>
    <property type="molecule type" value="Genomic_DNA"/>
</dbReference>
<evidence type="ECO:0000256" key="6">
    <source>
        <dbReference type="ARBA" id="ARBA00022692"/>
    </source>
</evidence>
<sequence>MLQKRAKGFSAKSSGFSAGERIALWTARFVLIVFVFVVLIPLWFVFEASVNPLNSYVSFSLWPAHASLVNYIQVFQQGQWLLWVKNTVILAVSIGILQVFITALSAFAFSKMRFWGRKYGLMTLIILQMFPNFLAIAAYYSALAKFNLIDTMGGYILVMIGGSAFNIWLLKNYFDAVPKELEEAAIIDGANSWYRFTRILLPLATPMLIVIFLFTLVGIFSDYIMAGMVFETPSQYTLAVGMYGLISGQFGQNWGMFSAEALMSAIPLALIFGLGQRFIASGLVAGAVKG</sequence>
<dbReference type="PROSITE" id="PS50928">
    <property type="entry name" value="ABC_TM1"/>
    <property type="match status" value="1"/>
</dbReference>
<evidence type="ECO:0000256" key="5">
    <source>
        <dbReference type="ARBA" id="ARBA00022597"/>
    </source>
</evidence>